<dbReference type="InterPro" id="IPR012292">
    <property type="entry name" value="Globin/Proto"/>
</dbReference>
<dbReference type="PANTHER" id="PTHR32089">
    <property type="entry name" value="METHYL-ACCEPTING CHEMOTAXIS PROTEIN MCPB"/>
    <property type="match status" value="1"/>
</dbReference>
<protein>
    <submittedName>
        <fullName evidence="6">Globin-coupled sensor protein</fullName>
    </submittedName>
</protein>
<feature type="coiled-coil region" evidence="4">
    <location>
        <begin position="242"/>
        <end position="283"/>
    </location>
</feature>
<dbReference type="EMBL" id="CP129113">
    <property type="protein sequence ID" value="WLV24020.1"/>
    <property type="molecule type" value="Genomic_DNA"/>
</dbReference>
<feature type="domain" description="Methyl-accepting transducer" evidence="5">
    <location>
        <begin position="200"/>
        <end position="428"/>
    </location>
</feature>
<dbReference type="CDD" id="cd01068">
    <property type="entry name" value="globin_sensor"/>
    <property type="match status" value="1"/>
</dbReference>
<dbReference type="Pfam" id="PF11563">
    <property type="entry name" value="Protoglobin"/>
    <property type="match status" value="1"/>
</dbReference>
<accession>A0ABY9KU07</accession>
<dbReference type="PRINTS" id="PR00260">
    <property type="entry name" value="CHEMTRNSDUCR"/>
</dbReference>
<keyword evidence="7" id="KW-1185">Reference proteome</keyword>
<dbReference type="PROSITE" id="PS50111">
    <property type="entry name" value="CHEMOTAXIS_TRANSDUC_2"/>
    <property type="match status" value="1"/>
</dbReference>
<evidence type="ECO:0000256" key="4">
    <source>
        <dbReference type="SAM" id="Coils"/>
    </source>
</evidence>
<evidence type="ECO:0000256" key="1">
    <source>
        <dbReference type="ARBA" id="ARBA00023224"/>
    </source>
</evidence>
<dbReference type="SUPFAM" id="SSF58104">
    <property type="entry name" value="Methyl-accepting chemotaxis protein (MCP) signaling domain"/>
    <property type="match status" value="1"/>
</dbReference>
<gene>
    <name evidence="6" type="ORF">QR721_10290</name>
</gene>
<evidence type="ECO:0000259" key="5">
    <source>
        <dbReference type="PROSITE" id="PS50111"/>
    </source>
</evidence>
<reference evidence="6" key="1">
    <citation type="submission" date="2023-06" db="EMBL/GenBank/DDBJ databases">
        <title>A Treasure from Seagulls: Isolation and Description of Aciduricobacillus qingdaonensis gen. nov., sp. nov., a Rare Obligately Uric Acid-utilizing Member in the Family Bacillaceae.</title>
        <authorList>
            <person name="Liu W."/>
            <person name="Wang B."/>
        </authorList>
    </citation>
    <scope>NUCLEOTIDE SEQUENCE</scope>
    <source>
        <strain evidence="6">44XB</strain>
    </source>
</reference>
<dbReference type="InterPro" id="IPR004090">
    <property type="entry name" value="Chemotax_Me-accpt_rcpt"/>
</dbReference>
<organism evidence="6 7">
    <name type="scientific">Aciduricibacillus chroicocephali</name>
    <dbReference type="NCBI Taxonomy" id="3054939"/>
    <lineage>
        <taxon>Bacteria</taxon>
        <taxon>Bacillati</taxon>
        <taxon>Bacillota</taxon>
        <taxon>Bacilli</taxon>
        <taxon>Bacillales</taxon>
        <taxon>Bacillaceae</taxon>
        <taxon>Aciduricibacillus</taxon>
    </lineage>
</organism>
<keyword evidence="1 3" id="KW-0807">Transducer</keyword>
<proteinExistence type="inferred from homology"/>
<comment type="similarity">
    <text evidence="2">Belongs to the methyl-accepting chemotaxis (MCP) protein family.</text>
</comment>
<sequence>MAFTLFKRTDVSQPVLLELSKNKQPQVEVPRGSDLEKQLKMLHLEMVDFSIAQVLKPYVQENIQMIIDDFYDNLNINPKLMQIIEEHSSIERLKKTLSRHVIEMFAGVMNEAFIEKRRVIAKIHVHIGLMQKWYIASFEKISYNMTKIIRDTFSTSEDQLLAMTVVNKLINLEQQVVLEAYDDEVARLKDLEEQTRREMVSSLEHTSEELAALSEETNTSMSEMTVQVRTITENSKAGNKVAEEAKAAADEGRERLTNMNDSLENMKASTQRVAEDMSSLEETSTKIKDIVAMVKSIADQTNLLALNASIEAARAGEHGKGFAVVADEVRKLAEQTAQSVTSVTELINQTNEQISVNAASIQQVEEYVLRVREQMHSTEKAFEKIDQSMAENQEHNASIQEDLNAFDLVIREIAEAANSISETADGLNRMIDERNM</sequence>
<name>A0ABY9KU07_9BACI</name>
<evidence type="ECO:0000313" key="7">
    <source>
        <dbReference type="Proteomes" id="UP001180087"/>
    </source>
</evidence>
<dbReference type="Gene3D" id="1.10.490.10">
    <property type="entry name" value="Globins"/>
    <property type="match status" value="1"/>
</dbReference>
<evidence type="ECO:0000256" key="3">
    <source>
        <dbReference type="PROSITE-ProRule" id="PRU00284"/>
    </source>
</evidence>
<keyword evidence="4" id="KW-0175">Coiled coil</keyword>
<dbReference type="InterPro" id="IPR039379">
    <property type="entry name" value="Protoglobin_sensor_dom"/>
</dbReference>
<dbReference type="SMART" id="SM00283">
    <property type="entry name" value="MA"/>
    <property type="match status" value="1"/>
</dbReference>
<dbReference type="RefSeq" id="WP_348026628.1">
    <property type="nucleotide sequence ID" value="NZ_CP129113.1"/>
</dbReference>
<dbReference type="InterPro" id="IPR004089">
    <property type="entry name" value="MCPsignal_dom"/>
</dbReference>
<dbReference type="Pfam" id="PF00015">
    <property type="entry name" value="MCPsignal"/>
    <property type="match status" value="1"/>
</dbReference>
<dbReference type="InterPro" id="IPR009050">
    <property type="entry name" value="Globin-like_sf"/>
</dbReference>
<dbReference type="InterPro" id="IPR044398">
    <property type="entry name" value="Globin-sensor_dom"/>
</dbReference>
<dbReference type="Proteomes" id="UP001180087">
    <property type="component" value="Chromosome"/>
</dbReference>
<dbReference type="SUPFAM" id="SSF46458">
    <property type="entry name" value="Globin-like"/>
    <property type="match status" value="1"/>
</dbReference>
<feature type="coiled-coil region" evidence="4">
    <location>
        <begin position="178"/>
        <end position="216"/>
    </location>
</feature>
<evidence type="ECO:0000313" key="6">
    <source>
        <dbReference type="EMBL" id="WLV24020.1"/>
    </source>
</evidence>
<dbReference type="Gene3D" id="1.10.287.950">
    <property type="entry name" value="Methyl-accepting chemotaxis protein"/>
    <property type="match status" value="1"/>
</dbReference>
<dbReference type="PANTHER" id="PTHR32089:SF118">
    <property type="entry name" value="HEME-BASED AEROTACTIC TRANSDUCER HEMAT"/>
    <property type="match status" value="1"/>
</dbReference>
<evidence type="ECO:0000256" key="2">
    <source>
        <dbReference type="ARBA" id="ARBA00029447"/>
    </source>
</evidence>